<evidence type="ECO:0000256" key="12">
    <source>
        <dbReference type="PIRSR" id="PIRSR601310-3"/>
    </source>
</evidence>
<dbReference type="Pfam" id="PF02878">
    <property type="entry name" value="PGM_PMM_I"/>
    <property type="match status" value="1"/>
</dbReference>
<dbReference type="InterPro" id="IPR016066">
    <property type="entry name" value="A-D-PHexomutase_CS"/>
</dbReference>
<reference evidence="15 16" key="1">
    <citation type="journal article" date="2021" name="Genome Biol.">
        <title>AFLAP: assembly-free linkage analysis pipeline using k-mers from genome sequencing data.</title>
        <authorList>
            <person name="Fletcher K."/>
            <person name="Zhang L."/>
            <person name="Gil J."/>
            <person name="Han R."/>
            <person name="Cavanaugh K."/>
            <person name="Michelmore R."/>
        </authorList>
    </citation>
    <scope>NUCLEOTIDE SEQUENCE [LARGE SCALE GENOMIC DNA]</scope>
    <source>
        <strain evidence="15 16">SF5</strain>
    </source>
</reference>
<keyword evidence="8" id="KW-0460">Magnesium</keyword>
<dbReference type="PROSITE" id="PS51084">
    <property type="entry name" value="HIT_2"/>
    <property type="match status" value="1"/>
</dbReference>
<feature type="active site" description="Tele-AMP-histidine intermediate" evidence="11">
    <location>
        <position position="716"/>
    </location>
</feature>
<evidence type="ECO:0000256" key="11">
    <source>
        <dbReference type="PIRSR" id="PIRSR601310-1"/>
    </source>
</evidence>
<dbReference type="InterPro" id="IPR011146">
    <property type="entry name" value="HIT-like"/>
</dbReference>
<comment type="similarity">
    <text evidence="3">Belongs to the phosphohexose mutase family.</text>
</comment>
<dbReference type="InterPro" id="IPR036265">
    <property type="entry name" value="HIT-like_sf"/>
</dbReference>
<dbReference type="InterPro" id="IPR036900">
    <property type="entry name" value="A-D-PHexomutase_C_sf"/>
</dbReference>
<evidence type="ECO:0000256" key="1">
    <source>
        <dbReference type="ARBA" id="ARBA00001946"/>
    </source>
</evidence>
<keyword evidence="7" id="KW-0479">Metal-binding</keyword>
<feature type="short sequence motif" description="Histidine triad motif" evidence="12 13">
    <location>
        <begin position="714"/>
        <end position="718"/>
    </location>
</feature>
<dbReference type="GeneID" id="94350829"/>
<dbReference type="FunFam" id="3.40.120.10:FF:000035">
    <property type="entry name" value="Pgm3p"/>
    <property type="match status" value="1"/>
</dbReference>
<name>A0A976FRD1_BRELC</name>
<dbReference type="InterPro" id="IPR001310">
    <property type="entry name" value="Histidine_triad_HIT"/>
</dbReference>
<evidence type="ECO:0000256" key="7">
    <source>
        <dbReference type="ARBA" id="ARBA00022723"/>
    </source>
</evidence>
<keyword evidence="6" id="KW-0597">Phosphoprotein</keyword>
<dbReference type="Pfam" id="PF01230">
    <property type="entry name" value="HIT"/>
    <property type="match status" value="1"/>
</dbReference>
<dbReference type="SUPFAM" id="SSF54197">
    <property type="entry name" value="HIT-like"/>
    <property type="match status" value="1"/>
</dbReference>
<dbReference type="GO" id="GO:0006166">
    <property type="term" value="P:purine ribonucleoside salvage"/>
    <property type="evidence" value="ECO:0007669"/>
    <property type="project" value="TreeGrafter"/>
</dbReference>
<comment type="caution">
    <text evidence="15">The sequence shown here is derived from an EMBL/GenBank/DDBJ whole genome shotgun (WGS) entry which is preliminary data.</text>
</comment>
<evidence type="ECO:0000313" key="16">
    <source>
        <dbReference type="Proteomes" id="UP000294530"/>
    </source>
</evidence>
<dbReference type="PANTHER" id="PTHR45745">
    <property type="entry name" value="PHOSPHOMANNOMUTASE 45A"/>
    <property type="match status" value="1"/>
</dbReference>
<dbReference type="Gene3D" id="3.30.428.10">
    <property type="entry name" value="HIT-like"/>
    <property type="match status" value="1"/>
</dbReference>
<evidence type="ECO:0000313" key="15">
    <source>
        <dbReference type="EMBL" id="TDH71577.1"/>
    </source>
</evidence>
<evidence type="ECO:0000256" key="8">
    <source>
        <dbReference type="ARBA" id="ARBA00022842"/>
    </source>
</evidence>
<protein>
    <recommendedName>
        <fullName evidence="14">HIT domain-containing protein</fullName>
    </recommendedName>
</protein>
<accession>A0A976FRD1</accession>
<evidence type="ECO:0000256" key="9">
    <source>
        <dbReference type="ARBA" id="ARBA00023235"/>
    </source>
</evidence>
<gene>
    <name evidence="15" type="ORF">CCR75_007094</name>
</gene>
<sequence>MSTCTEEQWLIKAQQWLEWDVNAGTKSQLEELVMAKDIDRIRDLFSSRVAFGTAGLRAVMGVGPTAMNDLVVLQTAQGICKYLLQQFGDQAKSMGVAIGYDHRQQGTLSSKRFAELTASVCLHDGFKVYFYEGFVATPLVPFCIEQKRCAVGVMVTASHNPKVDNGYKVYWSNGSQIIPPHDEGIAKMILANLAPWRVYNESLDTLKHTFKQLFHNPTDEVTNKYFEQARARLCRFPETNAASTLKVAYTAMHGVGHAFTSRCFAAFKHKAYLPVQAQLQPDPEFPTVAFPNPEEGEGALQLAMETAEANGASLILANDPDADRLAVAEMDSNSQSGWHIFTGNEIGILLGFWELEQHLRLHPDCDRTQLFFIASTVSSKMLKAIAKAEGLNFIETLTGFKWIGNKAIELRDSGKKVLFAYEEAIGFCVGDLVKEKDGVVAAAVFTEMAIYLKTIKKVTVKEHLDALYERYGHFVTQNHYVKCDNPRTIRAIFERLRNDGNYWDKCGEFAITGVRDLTTGYDSSQLDKCAVLPVSRSTEMITYTFANGCVATLRTSGTEPKLKYYVELAGRVGQTREAVTMELKNLVMQLLELMLQPEVNGLELPLVNNVITLTTYDPENIFLQIIRGEVPSYKLFETDHVLAILDAFPVVPGHALLLPKTPKFATVMDMTPDVAANVFKELPRLAKAVQAATGASGINIIQNNGVSSGQAVFHAHIHVIPRFDGDDLLTLPSGPKMINKADGEAMQAKIQTQI</sequence>
<evidence type="ECO:0000256" key="6">
    <source>
        <dbReference type="ARBA" id="ARBA00022553"/>
    </source>
</evidence>
<dbReference type="GO" id="GO:0008973">
    <property type="term" value="F:phosphopentomutase activity"/>
    <property type="evidence" value="ECO:0007669"/>
    <property type="project" value="TreeGrafter"/>
</dbReference>
<dbReference type="AlphaFoldDB" id="A0A976FRD1"/>
<organism evidence="15 16">
    <name type="scientific">Bremia lactucae</name>
    <name type="common">Lettuce downy mildew</name>
    <dbReference type="NCBI Taxonomy" id="4779"/>
    <lineage>
        <taxon>Eukaryota</taxon>
        <taxon>Sar</taxon>
        <taxon>Stramenopiles</taxon>
        <taxon>Oomycota</taxon>
        <taxon>Peronosporomycetes</taxon>
        <taxon>Peronosporales</taxon>
        <taxon>Peronosporaceae</taxon>
        <taxon>Bremia</taxon>
    </lineage>
</organism>
<dbReference type="InterPro" id="IPR005844">
    <property type="entry name" value="A-D-PHexomutase_a/b/a-I"/>
</dbReference>
<keyword evidence="9" id="KW-0413">Isomerase</keyword>
<dbReference type="CDD" id="cd05799">
    <property type="entry name" value="PGM2"/>
    <property type="match status" value="1"/>
</dbReference>
<evidence type="ECO:0000256" key="13">
    <source>
        <dbReference type="PROSITE-ProRule" id="PRU00464"/>
    </source>
</evidence>
<comment type="cofactor">
    <cofactor evidence="1">
        <name>Mg(2+)</name>
        <dbReference type="ChEBI" id="CHEBI:18420"/>
    </cofactor>
</comment>
<dbReference type="GO" id="GO:0005634">
    <property type="term" value="C:nucleus"/>
    <property type="evidence" value="ECO:0007669"/>
    <property type="project" value="TreeGrafter"/>
</dbReference>
<dbReference type="GO" id="GO:0005737">
    <property type="term" value="C:cytoplasm"/>
    <property type="evidence" value="ECO:0007669"/>
    <property type="project" value="UniProtKB-SubCell"/>
</dbReference>
<keyword evidence="4" id="KW-0963">Cytoplasm</keyword>
<dbReference type="SUPFAM" id="SSF53738">
    <property type="entry name" value="Phosphoglucomutase, first 3 domains"/>
    <property type="match status" value="3"/>
</dbReference>
<dbReference type="KEGG" id="blac:94350829"/>
<dbReference type="InterPro" id="IPR039384">
    <property type="entry name" value="HINT"/>
</dbReference>
<dbReference type="PANTHER" id="PTHR45745:SF1">
    <property type="entry name" value="PHOSPHOGLUCOMUTASE 2B-RELATED"/>
    <property type="match status" value="1"/>
</dbReference>
<evidence type="ECO:0000256" key="2">
    <source>
        <dbReference type="ARBA" id="ARBA00004496"/>
    </source>
</evidence>
<dbReference type="RefSeq" id="XP_067821076.1">
    <property type="nucleotide sequence ID" value="XM_067965158.1"/>
</dbReference>
<keyword evidence="5" id="KW-0313">Glucose metabolism</keyword>
<evidence type="ECO:0000256" key="4">
    <source>
        <dbReference type="ARBA" id="ARBA00022490"/>
    </source>
</evidence>
<comment type="subcellular location">
    <subcellularLocation>
        <location evidence="2">Cytoplasm</location>
    </subcellularLocation>
</comment>
<evidence type="ECO:0000259" key="14">
    <source>
        <dbReference type="PROSITE" id="PS51084"/>
    </source>
</evidence>
<feature type="domain" description="HIT" evidence="14">
    <location>
        <begin position="621"/>
        <end position="729"/>
    </location>
</feature>
<dbReference type="SUPFAM" id="SSF55957">
    <property type="entry name" value="Phosphoglucomutase, C-terminal domain"/>
    <property type="match status" value="1"/>
</dbReference>
<evidence type="ECO:0000256" key="10">
    <source>
        <dbReference type="ARBA" id="ARBA00023277"/>
    </source>
</evidence>
<dbReference type="CDD" id="cd01277">
    <property type="entry name" value="HINT_subgroup"/>
    <property type="match status" value="1"/>
</dbReference>
<dbReference type="PRINTS" id="PR00332">
    <property type="entry name" value="HISTRIAD"/>
</dbReference>
<dbReference type="Pfam" id="PF02880">
    <property type="entry name" value="PGM_PMM_III"/>
    <property type="match status" value="1"/>
</dbReference>
<evidence type="ECO:0000256" key="3">
    <source>
        <dbReference type="ARBA" id="ARBA00010231"/>
    </source>
</evidence>
<dbReference type="InterPro" id="IPR005845">
    <property type="entry name" value="A-D-PHexomutase_a/b/a-II"/>
</dbReference>
<dbReference type="OrthoDB" id="8300170at2759"/>
<dbReference type="EMBL" id="SHOA02000015">
    <property type="protein sequence ID" value="TDH71577.1"/>
    <property type="molecule type" value="Genomic_DNA"/>
</dbReference>
<dbReference type="InterPro" id="IPR016055">
    <property type="entry name" value="A-D-PHexomutase_a/b/a-I/II/III"/>
</dbReference>
<proteinExistence type="inferred from homology"/>
<dbReference type="Gene3D" id="3.40.120.10">
    <property type="entry name" value="Alpha-D-Glucose-1,6-Bisphosphate, subunit A, domain 3"/>
    <property type="match status" value="3"/>
</dbReference>
<dbReference type="PROSITE" id="PS00710">
    <property type="entry name" value="PGM_PMM"/>
    <property type="match status" value="1"/>
</dbReference>
<dbReference type="GO" id="GO:0000287">
    <property type="term" value="F:magnesium ion binding"/>
    <property type="evidence" value="ECO:0007669"/>
    <property type="project" value="InterPro"/>
</dbReference>
<keyword evidence="10" id="KW-0119">Carbohydrate metabolism</keyword>
<dbReference type="Proteomes" id="UP000294530">
    <property type="component" value="Unassembled WGS sequence"/>
</dbReference>
<dbReference type="InterPro" id="IPR005846">
    <property type="entry name" value="A-D-PHexomutase_a/b/a-III"/>
</dbReference>
<keyword evidence="16" id="KW-1185">Reference proteome</keyword>
<dbReference type="GO" id="GO:0006006">
    <property type="term" value="P:glucose metabolic process"/>
    <property type="evidence" value="ECO:0007669"/>
    <property type="project" value="UniProtKB-KW"/>
</dbReference>
<dbReference type="Pfam" id="PF02879">
    <property type="entry name" value="PGM_PMM_II"/>
    <property type="match status" value="1"/>
</dbReference>
<evidence type="ECO:0000256" key="5">
    <source>
        <dbReference type="ARBA" id="ARBA00022526"/>
    </source>
</evidence>